<evidence type="ECO:0000256" key="1">
    <source>
        <dbReference type="SAM" id="SignalP"/>
    </source>
</evidence>
<organism evidence="2 3">
    <name type="scientific">Bacteroides cellulosilyticus DSM 14838</name>
    <dbReference type="NCBI Taxonomy" id="537012"/>
    <lineage>
        <taxon>Bacteria</taxon>
        <taxon>Pseudomonadati</taxon>
        <taxon>Bacteroidota</taxon>
        <taxon>Bacteroidia</taxon>
        <taxon>Bacteroidales</taxon>
        <taxon>Bacteroidaceae</taxon>
        <taxon>Bacteroides</taxon>
    </lineage>
</organism>
<dbReference type="SUPFAM" id="SSF49464">
    <property type="entry name" value="Carboxypeptidase regulatory domain-like"/>
    <property type="match status" value="1"/>
</dbReference>
<dbReference type="HOGENOM" id="CLU_012729_2_0_10"/>
<name>E2NM37_9BACE</name>
<reference evidence="2 3" key="2">
    <citation type="submission" date="2009-01" db="EMBL/GenBank/DDBJ databases">
        <title>Draft genome sequence of Bacteroides cellulosilyticus (DSM 14838).</title>
        <authorList>
            <person name="Sudarsanam P."/>
            <person name="Ley R."/>
            <person name="Guruge J."/>
            <person name="Turnbaugh P.J."/>
            <person name="Mahowald M."/>
            <person name="Liep D."/>
            <person name="Gordon J."/>
        </authorList>
    </citation>
    <scope>NUCLEOTIDE SEQUENCE [LARGE SCALE GENOMIC DNA]</scope>
    <source>
        <strain evidence="2 3">DSM 14838</strain>
    </source>
</reference>
<dbReference type="SUPFAM" id="SSF56935">
    <property type="entry name" value="Porins"/>
    <property type="match status" value="1"/>
</dbReference>
<feature type="chain" id="PRO_5003162074" description="TonB-dependent receptor" evidence="1">
    <location>
        <begin position="25"/>
        <end position="848"/>
    </location>
</feature>
<keyword evidence="1" id="KW-0732">Signal</keyword>
<sequence>MIMNRLLLLMAFLSFLCFSTISRAQTLSGKITDAETHQPLEAVMISVLRGNMMIDYTLTDAKGQYSLPWKHNEILQLNVSLLGYKREMRNISAAGTLNINLQAESIMLKEVQIRPGRINTRKDTVRYDLAQFASSKDVHIKDVLKKLPGVDVDEKGQVKYKGKAIDHYFVEGMDVTGGRYNQINNNLSAKAVKSAEIMENYQSVKALKGKINSDEVALNLKLDPKARDQWITNGTLGTGWSDNNEKLLWEGGLNALQLSKGKQSVYNYKTNNNGKDLSNEQTRLTGNNQQQVPLSGFLSQPGISAPLDKNRLLFNETHTLNGNRMYKWNDDRSLRLQAGYTHDIIQQQRGNTQIYYQPTDTIQIDETYHYRLRSDIANLELRYEDNSSRNYISNRFTVDGEINRGRSEELGQTLQTSQLSAGNYFNLIRNRESGTWEFRSVTQYTYQPASLLLEEGKSKFNQHNFYTDNSAAYLRKHNGFTQQYKAGIQGERATLKYTPTRQPNDFNASHLSLYLTPYFQLERGKWLTTLSLPLKAERYFSQQRSFLFFNPSTYLRYKLDYHWTFSLYGSLKRSAGDFSDLYPGLYQTDYRTWRDGNGLFPTNTTQTYNLYGEYKNTVQEFFITAALTYSRSNRNTLFEQSVSEDAIVYTRRELPNHSDSWNLSGTLSKGIYDWHLKTSLTLLLSRSNGEQLTRLADSKGNQQSLLQTYRYDYLKAEPKIIWSPADVFEAEYHATLGYGGSKIGSDTRLTPLLDFVQRLHLTFSIGQVDLRLSGEHYRNDLGGNTHLNTVFADASLIYKRKKWRLEATLNNLFNKKEYAYTTYSATQSYTSRLNIRPREAMVTVNYQF</sequence>
<gene>
    <name evidence="2" type="ORF">BACCELL_05381</name>
</gene>
<evidence type="ECO:0008006" key="4">
    <source>
        <dbReference type="Google" id="ProtNLM"/>
    </source>
</evidence>
<protein>
    <recommendedName>
        <fullName evidence="4">TonB-dependent receptor</fullName>
    </recommendedName>
</protein>
<dbReference type="Proteomes" id="UP000003711">
    <property type="component" value="Unassembled WGS sequence"/>
</dbReference>
<dbReference type="AlphaFoldDB" id="E2NM37"/>
<dbReference type="EMBL" id="ACCH01000445">
    <property type="protein sequence ID" value="EEF87015.1"/>
    <property type="molecule type" value="Genomic_DNA"/>
</dbReference>
<proteinExistence type="predicted"/>
<comment type="caution">
    <text evidence="2">The sequence shown here is derived from an EMBL/GenBank/DDBJ whole genome shotgun (WGS) entry which is preliminary data.</text>
</comment>
<dbReference type="InterPro" id="IPR008969">
    <property type="entry name" value="CarboxyPept-like_regulatory"/>
</dbReference>
<accession>E2NM37</accession>
<dbReference type="Pfam" id="PF13715">
    <property type="entry name" value="CarbopepD_reg_2"/>
    <property type="match status" value="1"/>
</dbReference>
<evidence type="ECO:0000313" key="3">
    <source>
        <dbReference type="Proteomes" id="UP000003711"/>
    </source>
</evidence>
<dbReference type="Gene3D" id="2.60.40.1120">
    <property type="entry name" value="Carboxypeptidase-like, regulatory domain"/>
    <property type="match status" value="1"/>
</dbReference>
<evidence type="ECO:0000313" key="2">
    <source>
        <dbReference type="EMBL" id="EEF87015.1"/>
    </source>
</evidence>
<feature type="signal peptide" evidence="1">
    <location>
        <begin position="1"/>
        <end position="24"/>
    </location>
</feature>
<reference evidence="2 3" key="1">
    <citation type="submission" date="2008-12" db="EMBL/GenBank/DDBJ databases">
        <authorList>
            <person name="Fulton L."/>
            <person name="Clifton S."/>
            <person name="Fulton B."/>
            <person name="Xu J."/>
            <person name="Minx P."/>
            <person name="Pepin K.H."/>
            <person name="Johnson M."/>
            <person name="Bhonagiri V."/>
            <person name="Nash W.E."/>
            <person name="Mardis E.R."/>
            <person name="Wilson R.K."/>
        </authorList>
    </citation>
    <scope>NUCLEOTIDE SEQUENCE [LARGE SCALE GENOMIC DNA]</scope>
    <source>
        <strain evidence="2 3">DSM 14838</strain>
    </source>
</reference>